<name>A0ABN4SA83_9BURK</name>
<gene>
    <name evidence="1" type="ORF">BI380_02675</name>
</gene>
<dbReference type="EMBL" id="CP017420">
    <property type="protein sequence ID" value="AOV00340.1"/>
    <property type="molecule type" value="Genomic_DNA"/>
</dbReference>
<organism evidence="1 2">
    <name type="scientific">Delftia tsuruhatensis</name>
    <dbReference type="NCBI Taxonomy" id="180282"/>
    <lineage>
        <taxon>Bacteria</taxon>
        <taxon>Pseudomonadati</taxon>
        <taxon>Pseudomonadota</taxon>
        <taxon>Betaproteobacteria</taxon>
        <taxon>Burkholderiales</taxon>
        <taxon>Comamonadaceae</taxon>
        <taxon>Delftia</taxon>
    </lineage>
</organism>
<reference evidence="1 2" key="1">
    <citation type="submission" date="2016-09" db="EMBL/GenBank/DDBJ databases">
        <title>Complete genome sequence of Deltia acidovorans CM13 isolated from murine proximal colonic tissue.</title>
        <authorList>
            <person name="Saffarian A."/>
        </authorList>
    </citation>
    <scope>NUCLEOTIDE SEQUENCE [LARGE SCALE GENOMIC DNA]</scope>
    <source>
        <strain evidence="1 2">CM13</strain>
    </source>
</reference>
<keyword evidence="2" id="KW-1185">Reference proteome</keyword>
<dbReference type="RefSeq" id="WP_046238570.1">
    <property type="nucleotide sequence ID" value="NZ_CBCSDN010000023.1"/>
</dbReference>
<evidence type="ECO:0000313" key="2">
    <source>
        <dbReference type="Proteomes" id="UP000095607"/>
    </source>
</evidence>
<dbReference type="Proteomes" id="UP000095607">
    <property type="component" value="Chromosome"/>
</dbReference>
<proteinExistence type="predicted"/>
<accession>A0ABN4SA83</accession>
<sequence length="127" mass="14652">MTDRIDPYIFIPAAVVEAARRNMRSSLLQHFQGNERRLLEYPILGHVEIGSCEVPGVSTAQGRRLLEQCGRDPRLAFPELPRRSRHSMRRWALPPRLHEMLRIEALQHFQSLGYRVGAIVPEITEKS</sequence>
<protein>
    <submittedName>
        <fullName evidence="1">Uncharacterized protein</fullName>
    </submittedName>
</protein>
<evidence type="ECO:0000313" key="1">
    <source>
        <dbReference type="EMBL" id="AOV00340.1"/>
    </source>
</evidence>